<organism evidence="8 9">
    <name type="scientific">Litchfieldella qijiaojingensis</name>
    <dbReference type="NCBI Taxonomy" id="980347"/>
    <lineage>
        <taxon>Bacteria</taxon>
        <taxon>Pseudomonadati</taxon>
        <taxon>Pseudomonadota</taxon>
        <taxon>Gammaproteobacteria</taxon>
        <taxon>Oceanospirillales</taxon>
        <taxon>Halomonadaceae</taxon>
        <taxon>Litchfieldella</taxon>
    </lineage>
</organism>
<dbReference type="Pfam" id="PF08031">
    <property type="entry name" value="BBE"/>
    <property type="match status" value="1"/>
</dbReference>
<comment type="caution">
    <text evidence="8">The sequence shown here is derived from an EMBL/GenBank/DDBJ whole genome shotgun (WGS) entry which is preliminary data.</text>
</comment>
<dbReference type="InterPro" id="IPR036318">
    <property type="entry name" value="FAD-bd_PCMH-like_sf"/>
</dbReference>
<keyword evidence="5" id="KW-0560">Oxidoreductase</keyword>
<dbReference type="Gene3D" id="3.40.462.20">
    <property type="match status" value="1"/>
</dbReference>
<dbReference type="InterPro" id="IPR006093">
    <property type="entry name" value="Oxy_OxRdtase_FAD_BS"/>
</dbReference>
<dbReference type="InterPro" id="IPR036390">
    <property type="entry name" value="WH_DNA-bd_sf"/>
</dbReference>
<dbReference type="PROSITE" id="PS51387">
    <property type="entry name" value="FAD_PCMH"/>
    <property type="match status" value="1"/>
</dbReference>
<gene>
    <name evidence="8" type="ORF">GCM10007160_22830</name>
</gene>
<dbReference type="InterPro" id="IPR012951">
    <property type="entry name" value="BBE"/>
</dbReference>
<dbReference type="PANTHER" id="PTHR42973">
    <property type="entry name" value="BINDING OXIDOREDUCTASE, PUTATIVE (AFU_ORTHOLOGUE AFUA_1G17690)-RELATED"/>
    <property type="match status" value="1"/>
</dbReference>
<evidence type="ECO:0000256" key="4">
    <source>
        <dbReference type="ARBA" id="ARBA00022827"/>
    </source>
</evidence>
<reference evidence="9" key="1">
    <citation type="journal article" date="2019" name="Int. J. Syst. Evol. Microbiol.">
        <title>The Global Catalogue of Microorganisms (GCM) 10K type strain sequencing project: providing services to taxonomists for standard genome sequencing and annotation.</title>
        <authorList>
            <consortium name="The Broad Institute Genomics Platform"/>
            <consortium name="The Broad Institute Genome Sequencing Center for Infectious Disease"/>
            <person name="Wu L."/>
            <person name="Ma J."/>
        </authorList>
    </citation>
    <scope>NUCLEOTIDE SEQUENCE [LARGE SCALE GENOMIC DNA]</scope>
    <source>
        <strain evidence="9">KCTC 22228</strain>
    </source>
</reference>
<dbReference type="InterPro" id="IPR016167">
    <property type="entry name" value="FAD-bd_PCMH_sub1"/>
</dbReference>
<evidence type="ECO:0000259" key="6">
    <source>
        <dbReference type="PROSITE" id="PS51118"/>
    </source>
</evidence>
<dbReference type="InterPro" id="IPR036527">
    <property type="entry name" value="SCP2_sterol-bd_dom_sf"/>
</dbReference>
<dbReference type="SUPFAM" id="SSF46785">
    <property type="entry name" value="Winged helix' DNA-binding domain"/>
    <property type="match status" value="1"/>
</dbReference>
<sequence length="713" mass="78933">MKGYGQFCPVAKAAEVFCERWTALILRDLGGGVTRFSELHRGIPLMSRSMLSRRLQELEREGIIERRANESGRGPTYHLTQAGRDFLPIVTALGVWGQRWSRRQLADGEVNAHLLLWEMERSVRADAFGDRRTVVQLDFIDQPSSKRRWWFINEEGETYLCVKDLGFEVDLYLSVRLPDMIHIWRGDLALGLALETGRLKVDGPSYLRRALPAWFTLHPLARVRPAYEDSPQGHVHGSEMKLSDDPVRALEAFATRFCGPVLLPGQPDYDTARRIWNGMIDRYPAAIACCAGAADVKDCVDFARDKEMCVSVRGGGHNIAGTAICEGGLVIDLSALRSVHVDPQRRRVRAAPGTMLGDLDRETQAFGLVVPGGIVSTTGIAGLTLAGGFGWMTRKWGYSSDNLVSVDLVTAAGDYLHASRDENADLFWAIRGGGGNFGIVTSFEYEAHALGPQVMAGMVVHSFARAQEAIDLYREVCEMAPDELTYLLILRRAPSVPFLPAEVHGRPIAAIAACHVGDIQAARKAMQRLKAWRRPLVDTIEPKPFCDHQKFLDAAQPKGRRNYWKSDYFGEFPAALSDVLLAAVESFTSPHSSILVMQLGGAMGRIAEEESAVSHRNASYLINIAASWEHTPDESHVAWARQAFSSITPFSLGGGYVNFLTADELASDDVRVRAAYGEAKYVRLATLKARWDPDNLFRHNQNIRPLAMASNGD</sequence>
<accession>A0ABQ2YTA4</accession>
<evidence type="ECO:0000259" key="7">
    <source>
        <dbReference type="PROSITE" id="PS51387"/>
    </source>
</evidence>
<dbReference type="SUPFAM" id="SSF56176">
    <property type="entry name" value="FAD-binding/transporter-associated domain-like"/>
    <property type="match status" value="1"/>
</dbReference>
<dbReference type="InterPro" id="IPR016169">
    <property type="entry name" value="FAD-bd_PCMH_sub2"/>
</dbReference>
<dbReference type="InterPro" id="IPR006094">
    <property type="entry name" value="Oxid_FAD_bind_N"/>
</dbReference>
<dbReference type="EMBL" id="BMXS01000010">
    <property type="protein sequence ID" value="GGX94621.1"/>
    <property type="molecule type" value="Genomic_DNA"/>
</dbReference>
<evidence type="ECO:0000256" key="1">
    <source>
        <dbReference type="ARBA" id="ARBA00001974"/>
    </source>
</evidence>
<dbReference type="SUPFAM" id="SSF55718">
    <property type="entry name" value="SCP-like"/>
    <property type="match status" value="1"/>
</dbReference>
<feature type="domain" description="FAD-binding PCMH-type" evidence="7">
    <location>
        <begin position="280"/>
        <end position="450"/>
    </location>
</feature>
<dbReference type="PROSITE" id="PS51118">
    <property type="entry name" value="HTH_HXLR"/>
    <property type="match status" value="1"/>
</dbReference>
<evidence type="ECO:0000313" key="9">
    <source>
        <dbReference type="Proteomes" id="UP000653056"/>
    </source>
</evidence>
<dbReference type="Gene3D" id="1.10.10.10">
    <property type="entry name" value="Winged helix-like DNA-binding domain superfamily/Winged helix DNA-binding domain"/>
    <property type="match status" value="1"/>
</dbReference>
<keyword evidence="3" id="KW-0285">Flavoprotein</keyword>
<proteinExistence type="inferred from homology"/>
<dbReference type="InterPro" id="IPR036388">
    <property type="entry name" value="WH-like_DNA-bd_sf"/>
</dbReference>
<evidence type="ECO:0000256" key="5">
    <source>
        <dbReference type="ARBA" id="ARBA00023002"/>
    </source>
</evidence>
<dbReference type="Gene3D" id="3.30.465.10">
    <property type="match status" value="1"/>
</dbReference>
<dbReference type="PROSITE" id="PS00862">
    <property type="entry name" value="OX2_COVAL_FAD"/>
    <property type="match status" value="1"/>
</dbReference>
<dbReference type="RefSeq" id="WP_189469254.1">
    <property type="nucleotide sequence ID" value="NZ_BMXS01000010.1"/>
</dbReference>
<dbReference type="InterPro" id="IPR016166">
    <property type="entry name" value="FAD-bd_PCMH"/>
</dbReference>
<dbReference type="Proteomes" id="UP000653056">
    <property type="component" value="Unassembled WGS sequence"/>
</dbReference>
<feature type="domain" description="HTH hxlR-type" evidence="6">
    <location>
        <begin position="8"/>
        <end position="105"/>
    </location>
</feature>
<dbReference type="Pfam" id="PF01638">
    <property type="entry name" value="HxlR"/>
    <property type="match status" value="1"/>
</dbReference>
<keyword evidence="4" id="KW-0274">FAD</keyword>
<evidence type="ECO:0000256" key="2">
    <source>
        <dbReference type="ARBA" id="ARBA00005466"/>
    </source>
</evidence>
<dbReference type="Gene3D" id="3.30.43.10">
    <property type="entry name" value="Uridine Diphospho-n-acetylenolpyruvylglucosamine Reductase, domain 2"/>
    <property type="match status" value="1"/>
</dbReference>
<keyword evidence="9" id="KW-1185">Reference proteome</keyword>
<evidence type="ECO:0000256" key="3">
    <source>
        <dbReference type="ARBA" id="ARBA00022630"/>
    </source>
</evidence>
<evidence type="ECO:0008006" key="10">
    <source>
        <dbReference type="Google" id="ProtNLM"/>
    </source>
</evidence>
<comment type="similarity">
    <text evidence="2">Belongs to the oxygen-dependent FAD-linked oxidoreductase family.</text>
</comment>
<dbReference type="Pfam" id="PF01565">
    <property type="entry name" value="FAD_binding_4"/>
    <property type="match status" value="1"/>
</dbReference>
<name>A0ABQ2YTA4_9GAMM</name>
<dbReference type="InterPro" id="IPR002577">
    <property type="entry name" value="HTH_HxlR"/>
</dbReference>
<comment type="cofactor">
    <cofactor evidence="1">
        <name>FAD</name>
        <dbReference type="ChEBI" id="CHEBI:57692"/>
    </cofactor>
</comment>
<dbReference type="PANTHER" id="PTHR42973:SF39">
    <property type="entry name" value="FAD-BINDING PCMH-TYPE DOMAIN-CONTAINING PROTEIN"/>
    <property type="match status" value="1"/>
</dbReference>
<protein>
    <recommendedName>
        <fullName evidence="10">FAD-binding protein</fullName>
    </recommendedName>
</protein>
<evidence type="ECO:0000313" key="8">
    <source>
        <dbReference type="EMBL" id="GGX94621.1"/>
    </source>
</evidence>
<dbReference type="InterPro" id="IPR050416">
    <property type="entry name" value="FAD-linked_Oxidoreductase"/>
</dbReference>